<comment type="pathway">
    <text evidence="3">Protein modification; protein glycosylation.</text>
</comment>
<evidence type="ECO:0000256" key="5">
    <source>
        <dbReference type="ARBA" id="ARBA00017962"/>
    </source>
</evidence>
<dbReference type="RefSeq" id="XP_006820431.1">
    <property type="nucleotide sequence ID" value="XM_006820368.1"/>
</dbReference>
<dbReference type="Pfam" id="PF13896">
    <property type="entry name" value="Glyco_transf_49"/>
    <property type="match status" value="1"/>
</dbReference>
<protein>
    <recommendedName>
        <fullName evidence="5">Beta-1,4-glucuronyltransferase 1</fullName>
    </recommendedName>
    <alternativeName>
        <fullName evidence="16">I-beta-1,3-N-acetylglucosaminyltransferase</fullName>
    </alternativeName>
    <alternativeName>
        <fullName evidence="19">N-acetyllactosaminide beta-1,3-N-acetylglucosaminyltransferase</fullName>
    </alternativeName>
    <alternativeName>
        <fullName evidence="17">Poly-N-acetyllactosamine extension enzyme</fullName>
    </alternativeName>
    <alternativeName>
        <fullName evidence="18">UDP-GlcNAc:betaGal beta-1,3-N-acetylglucosaminyltransferase 1</fullName>
    </alternativeName>
</protein>
<evidence type="ECO:0000313" key="22">
    <source>
        <dbReference type="Proteomes" id="UP000694865"/>
    </source>
</evidence>
<evidence type="ECO:0000256" key="7">
    <source>
        <dbReference type="ARBA" id="ARBA00022679"/>
    </source>
</evidence>
<keyword evidence="12" id="KW-0333">Golgi apparatus</keyword>
<keyword evidence="13 21" id="KW-0472">Membrane</keyword>
<dbReference type="PANTHER" id="PTHR46420">
    <property type="entry name" value="BETA-1,4-GLUCURONYLTRANSFERASE 1"/>
    <property type="match status" value="1"/>
</dbReference>
<evidence type="ECO:0000256" key="21">
    <source>
        <dbReference type="SAM" id="Phobius"/>
    </source>
</evidence>
<evidence type="ECO:0000256" key="19">
    <source>
        <dbReference type="ARBA" id="ARBA00033291"/>
    </source>
</evidence>
<evidence type="ECO:0000256" key="20">
    <source>
        <dbReference type="ARBA" id="ARBA00047852"/>
    </source>
</evidence>
<comment type="subcellular location">
    <subcellularLocation>
        <location evidence="2">Golgi apparatus membrane</location>
        <topology evidence="2">Single-pass type II membrane protein</topology>
    </subcellularLocation>
</comment>
<keyword evidence="11 21" id="KW-1133">Transmembrane helix</keyword>
<keyword evidence="8 21" id="KW-0812">Transmembrane</keyword>
<evidence type="ECO:0000256" key="15">
    <source>
        <dbReference type="ARBA" id="ARBA00023211"/>
    </source>
</evidence>
<evidence type="ECO:0000256" key="12">
    <source>
        <dbReference type="ARBA" id="ARBA00023034"/>
    </source>
</evidence>
<dbReference type="GeneID" id="100371682"/>
<evidence type="ECO:0000256" key="14">
    <source>
        <dbReference type="ARBA" id="ARBA00023180"/>
    </source>
</evidence>
<evidence type="ECO:0000256" key="10">
    <source>
        <dbReference type="ARBA" id="ARBA00022968"/>
    </source>
</evidence>
<feature type="transmembrane region" description="Helical" evidence="21">
    <location>
        <begin position="20"/>
        <end position="38"/>
    </location>
</feature>
<evidence type="ECO:0000256" key="3">
    <source>
        <dbReference type="ARBA" id="ARBA00004922"/>
    </source>
</evidence>
<gene>
    <name evidence="23" type="primary">LOC100371682</name>
</gene>
<keyword evidence="14" id="KW-0325">Glycoprotein</keyword>
<evidence type="ECO:0000256" key="6">
    <source>
        <dbReference type="ARBA" id="ARBA00022676"/>
    </source>
</evidence>
<evidence type="ECO:0000256" key="17">
    <source>
        <dbReference type="ARBA" id="ARBA00032175"/>
    </source>
</evidence>
<accession>A0ABM0MK90</accession>
<organism evidence="22 23">
    <name type="scientific">Saccoglossus kowalevskii</name>
    <name type="common">Acorn worm</name>
    <dbReference type="NCBI Taxonomy" id="10224"/>
    <lineage>
        <taxon>Eukaryota</taxon>
        <taxon>Metazoa</taxon>
        <taxon>Hemichordata</taxon>
        <taxon>Enteropneusta</taxon>
        <taxon>Harrimaniidae</taxon>
        <taxon>Saccoglossus</taxon>
    </lineage>
</organism>
<comment type="similarity">
    <text evidence="4">Belongs to the glycosyltransferase 49 family.</text>
</comment>
<evidence type="ECO:0000256" key="1">
    <source>
        <dbReference type="ARBA" id="ARBA00001936"/>
    </source>
</evidence>
<keyword evidence="22" id="KW-1185">Reference proteome</keyword>
<dbReference type="Proteomes" id="UP000694865">
    <property type="component" value="Unplaced"/>
</dbReference>
<keyword evidence="7" id="KW-0808">Transferase</keyword>
<evidence type="ECO:0000256" key="16">
    <source>
        <dbReference type="ARBA" id="ARBA00030723"/>
    </source>
</evidence>
<keyword evidence="10" id="KW-0735">Signal-anchor</keyword>
<keyword evidence="9" id="KW-0479">Metal-binding</keyword>
<evidence type="ECO:0000256" key="13">
    <source>
        <dbReference type="ARBA" id="ARBA00023136"/>
    </source>
</evidence>
<evidence type="ECO:0000313" key="23">
    <source>
        <dbReference type="RefSeq" id="XP_006820431.1"/>
    </source>
</evidence>
<keyword evidence="15" id="KW-0464">Manganese</keyword>
<evidence type="ECO:0000256" key="8">
    <source>
        <dbReference type="ARBA" id="ARBA00022692"/>
    </source>
</evidence>
<evidence type="ECO:0000256" key="9">
    <source>
        <dbReference type="ARBA" id="ARBA00022723"/>
    </source>
</evidence>
<reference evidence="23" key="1">
    <citation type="submission" date="2025-08" db="UniProtKB">
        <authorList>
            <consortium name="RefSeq"/>
        </authorList>
    </citation>
    <scope>IDENTIFICATION</scope>
    <source>
        <tissue evidence="23">Testes</tissue>
    </source>
</reference>
<keyword evidence="6" id="KW-0328">Glycosyltransferase</keyword>
<evidence type="ECO:0000256" key="11">
    <source>
        <dbReference type="ARBA" id="ARBA00022989"/>
    </source>
</evidence>
<comment type="catalytic activity">
    <reaction evidence="20">
        <text>3-O-[beta-D-Xyl-(1-&gt;4)-Rib-ol-P-Rib-ol-P-3-beta-D-GalNAc-(1-&gt;3)-beta-D-GlcNAc-(1-&gt;4)-(O-6-P-alpha-D-Man)]-Thr-[protein] + UDP-alpha-D-glucuronate = 3-O-[beta-D-GlcA-(1-&gt;3)-beta-D-Xyl-(1-&gt;4)-Rib-ol-P-Rib-ol-P-3-beta-D-GalNAc-(1-&gt;3)-beta-D-GlcNAc-(1-&gt;4)-(O-6-P-alpha-D-Man)]-Thr-[protein] + UDP + H(+)</text>
        <dbReference type="Rhea" id="RHEA:46860"/>
        <dbReference type="Rhea" id="RHEA-COMP:15023"/>
        <dbReference type="Rhea" id="RHEA-COMP:17482"/>
        <dbReference type="ChEBI" id="CHEBI:15378"/>
        <dbReference type="ChEBI" id="CHEBI:58052"/>
        <dbReference type="ChEBI" id="CHEBI:58223"/>
        <dbReference type="ChEBI" id="CHEBI:142405"/>
        <dbReference type="ChEBI" id="CHEBI:177336"/>
    </reaction>
</comment>
<evidence type="ECO:0000256" key="4">
    <source>
        <dbReference type="ARBA" id="ARBA00008539"/>
    </source>
</evidence>
<name>A0ABM0MK90_SACKO</name>
<sequence length="414" mass="47508">MIIRMLTQLFSRRCSVKKTIFILFSLLVIRQVVNVYFLPRSQHARHIHGKTHTLKKYGARSEVDSSGQFRTRKFFVASEALVWDKVAEDDVTIVTHSSVSDLHHLVGMAERWEGPISVAVFSTDISLFASSVSNLRRCFPLVKQHVTFHLVTTIAPGKAEISNDETILKVPCGMVLHVTRNLEDESYSSDDNPAYPINILQNEALKGSITKYILTLNVDLMPNANLLKNFKLFTDAIEDDAAIQNVYILPDFEICDDDVHETPKYKSEVLDLWREGKDLIRPYRYAMCRSCHNHGNYTKWRQILPSATNTLDSSYEVEFRYPWQPFYISSRDVPLYDEGILIPASLSRATQLCELNIIGYKFMVLSDGFVVRRGFTTEIKPLEMGIENPQTKSQFKELEQILKERHPSSQNTCF</sequence>
<evidence type="ECO:0000256" key="2">
    <source>
        <dbReference type="ARBA" id="ARBA00004323"/>
    </source>
</evidence>
<comment type="cofactor">
    <cofactor evidence="1">
        <name>Mn(2+)</name>
        <dbReference type="ChEBI" id="CHEBI:29035"/>
    </cofactor>
</comment>
<dbReference type="InterPro" id="IPR043189">
    <property type="entry name" value="B4GAT1"/>
</dbReference>
<evidence type="ECO:0000256" key="18">
    <source>
        <dbReference type="ARBA" id="ARBA00032181"/>
    </source>
</evidence>
<dbReference type="PANTHER" id="PTHR46420:SF1">
    <property type="entry name" value="BETA-1,4-GLUCURONYLTRANSFERASE 1"/>
    <property type="match status" value="1"/>
</dbReference>
<proteinExistence type="inferred from homology"/>